<gene>
    <name evidence="2" type="ORF">THARTR1_10486</name>
</gene>
<feature type="compositionally biased region" description="Basic and acidic residues" evidence="1">
    <location>
        <begin position="709"/>
        <end position="721"/>
    </location>
</feature>
<protein>
    <recommendedName>
        <fullName evidence="4">YD repeat-containing protein</fullName>
    </recommendedName>
</protein>
<reference evidence="2 3" key="1">
    <citation type="submission" date="2017-02" db="EMBL/GenBank/DDBJ databases">
        <title>Genomes of Trichoderma spp. with biocontrol activity.</title>
        <authorList>
            <person name="Gardiner D."/>
            <person name="Kazan K."/>
            <person name="Vos C."/>
            <person name="Harvey P."/>
        </authorList>
    </citation>
    <scope>NUCLEOTIDE SEQUENCE [LARGE SCALE GENOMIC DNA]</scope>
    <source>
        <strain evidence="2 3">Tr1</strain>
    </source>
</reference>
<proteinExistence type="predicted"/>
<evidence type="ECO:0000256" key="1">
    <source>
        <dbReference type="SAM" id="MobiDB-lite"/>
    </source>
</evidence>
<dbReference type="EMBL" id="MTYI01000253">
    <property type="protein sequence ID" value="PNP47801.1"/>
    <property type="molecule type" value="Genomic_DNA"/>
</dbReference>
<dbReference type="Proteomes" id="UP000236290">
    <property type="component" value="Unassembled WGS sequence"/>
</dbReference>
<organism evidence="2 3">
    <name type="scientific">Trichoderma harzianum</name>
    <name type="common">Hypocrea lixii</name>
    <dbReference type="NCBI Taxonomy" id="5544"/>
    <lineage>
        <taxon>Eukaryota</taxon>
        <taxon>Fungi</taxon>
        <taxon>Dikarya</taxon>
        <taxon>Ascomycota</taxon>
        <taxon>Pezizomycotina</taxon>
        <taxon>Sordariomycetes</taxon>
        <taxon>Hypocreomycetidae</taxon>
        <taxon>Hypocreales</taxon>
        <taxon>Hypocreaceae</taxon>
        <taxon>Trichoderma</taxon>
    </lineage>
</organism>
<evidence type="ECO:0000313" key="2">
    <source>
        <dbReference type="EMBL" id="PNP47801.1"/>
    </source>
</evidence>
<dbReference type="InterPro" id="IPR031325">
    <property type="entry name" value="RHS_repeat"/>
</dbReference>
<comment type="caution">
    <text evidence="2">The sequence shown here is derived from an EMBL/GenBank/DDBJ whole genome shotgun (WGS) entry which is preliminary data.</text>
</comment>
<evidence type="ECO:0000313" key="3">
    <source>
        <dbReference type="Proteomes" id="UP000236290"/>
    </source>
</evidence>
<feature type="region of interest" description="Disordered" evidence="1">
    <location>
        <begin position="701"/>
        <end position="721"/>
    </location>
</feature>
<dbReference type="OrthoDB" id="442731at2759"/>
<dbReference type="AlphaFoldDB" id="A0A2K0TQL0"/>
<evidence type="ECO:0008006" key="4">
    <source>
        <dbReference type="Google" id="ProtNLM"/>
    </source>
</evidence>
<sequence>MSGGQSSVYSQGFNFESFLQKGVDPRTGQYTCTVNVYDTPSHVRNVATFALSLSFNPLNTQNVGLGIGWAFNLSSYNHRHRKTLSLSNGECYQAIETASGLLHIKDQKLKSFYATKVASDYQIAYKSGQTELLSNANDAYNTSVPITITAANGRALDLVWIRNGDQPRLSKVQDNGEDLVAIEYSSAQVTITRAPNTSDESTFTLVRRNDQLTGIQLPTDTDGTTAAWQFTYEPFSNGFLGLHQVTSPTGLIEQVEYQPEGHRLPKGAPYATIPYVISYVVRPGRQQPDIVNKYSYSARNFLGYDGTRDWSQDGDTLYLVPAEYEYTATVQTDGGATTTYHYNKFHLTTQIVRQQNTKTVTQTITYYAALNTEFDLQPPQYQLPKSVVITYADQTSAASRTETTTTEFDDWGNPIQETKPDGLSVTRTYYPPGGQGDDCPADPHGFQRHLKTETVTPAASDFTAPTRVEQFTYLALATAQEAPVNDFVLIKQRTTAVEGAATTLSTAQYTYVDEPETRDHGRVQKLKTWVSTEETATTQTLAYAYVAAKGVFQTTLTTTSYDNVTAIDESEHLLSSGLLVGQTDYAGVQDAFQYDKLGRCVRATTAVGTLQEAVRCISYAVDGDEGEVGYQVTLTDAKGVQTQYLTDGLERVCQVQRQDDDGDWDATSNVYSGTFRVVRECSYNAQGEMSEMVDIDWLRASGGENAPPVERRSSKQLEYDD</sequence>
<dbReference type="Gene3D" id="2.180.10.10">
    <property type="entry name" value="RHS repeat-associated core"/>
    <property type="match status" value="1"/>
</dbReference>
<name>A0A2K0TQL0_TRIHA</name>
<dbReference type="Pfam" id="PF05593">
    <property type="entry name" value="RHS_repeat"/>
    <property type="match status" value="1"/>
</dbReference>
<feature type="region of interest" description="Disordered" evidence="1">
    <location>
        <begin position="400"/>
        <end position="424"/>
    </location>
</feature>
<accession>A0A2K0TQL0</accession>